<feature type="compositionally biased region" description="Polar residues" evidence="1">
    <location>
        <begin position="128"/>
        <end position="154"/>
    </location>
</feature>
<dbReference type="Proteomes" id="UP000784294">
    <property type="component" value="Unassembled WGS sequence"/>
</dbReference>
<name>A0A3S5CJP3_9PLAT</name>
<evidence type="ECO:0000313" key="4">
    <source>
        <dbReference type="Proteomes" id="UP000784294"/>
    </source>
</evidence>
<keyword evidence="4" id="KW-1185">Reference proteome</keyword>
<keyword evidence="2" id="KW-0472">Membrane</keyword>
<sequence>MNLKFLYLICRNFLVLTYLFTWFLSFLSVGFEFFSLICNLAASTSRHLAPASLVPEEIYSDASVSETSPSISGVGAQNCALPSGHPIVPSSCSVAVSSSTFPATLGSHQPIAEHRDPQSCLPALPNSRLITSDATSGPTLSSRISMPEPNQLSPSDEDSEYPKNGQPEAGFGAQAGVSLRRFPAPMERRRAAAKARGGTIPKTVTSARPSVAPRRRLVIF</sequence>
<evidence type="ECO:0000256" key="1">
    <source>
        <dbReference type="SAM" id="MobiDB-lite"/>
    </source>
</evidence>
<gene>
    <name evidence="3" type="ORF">PXEA_LOCUS7287</name>
</gene>
<evidence type="ECO:0000256" key="2">
    <source>
        <dbReference type="SAM" id="Phobius"/>
    </source>
</evidence>
<protein>
    <submittedName>
        <fullName evidence="3">Uncharacterized protein</fullName>
    </submittedName>
</protein>
<feature type="transmembrane region" description="Helical" evidence="2">
    <location>
        <begin position="12"/>
        <end position="37"/>
    </location>
</feature>
<dbReference type="AlphaFoldDB" id="A0A3S5CJP3"/>
<keyword evidence="2" id="KW-0812">Transmembrane</keyword>
<proteinExistence type="predicted"/>
<reference evidence="3" key="1">
    <citation type="submission" date="2018-11" db="EMBL/GenBank/DDBJ databases">
        <authorList>
            <consortium name="Pathogen Informatics"/>
        </authorList>
    </citation>
    <scope>NUCLEOTIDE SEQUENCE</scope>
</reference>
<evidence type="ECO:0000313" key="3">
    <source>
        <dbReference type="EMBL" id="VEL13847.1"/>
    </source>
</evidence>
<comment type="caution">
    <text evidence="3">The sequence shown here is derived from an EMBL/GenBank/DDBJ whole genome shotgun (WGS) entry which is preliminary data.</text>
</comment>
<feature type="region of interest" description="Disordered" evidence="1">
    <location>
        <begin position="107"/>
        <end position="209"/>
    </location>
</feature>
<keyword evidence="2" id="KW-1133">Transmembrane helix</keyword>
<organism evidence="3 4">
    <name type="scientific">Protopolystoma xenopodis</name>
    <dbReference type="NCBI Taxonomy" id="117903"/>
    <lineage>
        <taxon>Eukaryota</taxon>
        <taxon>Metazoa</taxon>
        <taxon>Spiralia</taxon>
        <taxon>Lophotrochozoa</taxon>
        <taxon>Platyhelminthes</taxon>
        <taxon>Monogenea</taxon>
        <taxon>Polyopisthocotylea</taxon>
        <taxon>Polystomatidea</taxon>
        <taxon>Polystomatidae</taxon>
        <taxon>Protopolystoma</taxon>
    </lineage>
</organism>
<accession>A0A3S5CJP3</accession>
<dbReference type="EMBL" id="CAAALY010019128">
    <property type="protein sequence ID" value="VEL13847.1"/>
    <property type="molecule type" value="Genomic_DNA"/>
</dbReference>